<dbReference type="PANTHER" id="PTHR33204:SF29">
    <property type="entry name" value="TRANSCRIPTIONAL REGULATOR"/>
    <property type="match status" value="1"/>
</dbReference>
<dbReference type="STRING" id="52689.AKG39_19175"/>
<keyword evidence="2" id="KW-0238">DNA-binding</keyword>
<feature type="domain" description="HTH hxlR-type" evidence="4">
    <location>
        <begin position="17"/>
        <end position="115"/>
    </location>
</feature>
<dbReference type="InterPro" id="IPR036388">
    <property type="entry name" value="WH-like_DNA-bd_sf"/>
</dbReference>
<dbReference type="InterPro" id="IPR002577">
    <property type="entry name" value="HTH_HxlR"/>
</dbReference>
<dbReference type="Gene3D" id="1.10.10.10">
    <property type="entry name" value="Winged helix-like DNA-binding domain superfamily/Winged helix DNA-binding domain"/>
    <property type="match status" value="1"/>
</dbReference>
<sequence>MAKGDSGNDKHCSNPGCTVTYALKLIDGKWKLPIICTLGEQTVRYNELKRQIKGITSMMLTSSLKELEECGIVHRKAYNEVPPKVEYSLTKEGMSLTPILFNLGLWGQDLKCNERSE</sequence>
<evidence type="ECO:0000256" key="2">
    <source>
        <dbReference type="ARBA" id="ARBA00023125"/>
    </source>
</evidence>
<comment type="caution">
    <text evidence="5">The sequence shown here is derived from an EMBL/GenBank/DDBJ whole genome shotgun (WGS) entry which is preliminary data.</text>
</comment>
<dbReference type="PROSITE" id="PS51118">
    <property type="entry name" value="HTH_HXLR"/>
    <property type="match status" value="1"/>
</dbReference>
<accession>A0A0L6TVQ1</accession>
<name>A0A0L6TVQ1_9FIRM</name>
<keyword evidence="1" id="KW-0805">Transcription regulation</keyword>
<keyword evidence="6" id="KW-1185">Reference proteome</keyword>
<dbReference type="PANTHER" id="PTHR33204">
    <property type="entry name" value="TRANSCRIPTIONAL REGULATOR, MARR FAMILY"/>
    <property type="match status" value="1"/>
</dbReference>
<evidence type="ECO:0000256" key="1">
    <source>
        <dbReference type="ARBA" id="ARBA00023015"/>
    </source>
</evidence>
<evidence type="ECO:0000259" key="4">
    <source>
        <dbReference type="PROSITE" id="PS51118"/>
    </source>
</evidence>
<dbReference type="EMBL" id="LGYO01000085">
    <property type="protein sequence ID" value="KNZ40157.1"/>
    <property type="molecule type" value="Genomic_DNA"/>
</dbReference>
<evidence type="ECO:0000313" key="5">
    <source>
        <dbReference type="EMBL" id="KNZ40157.1"/>
    </source>
</evidence>
<dbReference type="Pfam" id="PF01638">
    <property type="entry name" value="HxlR"/>
    <property type="match status" value="1"/>
</dbReference>
<organism evidence="5 6">
    <name type="scientific">Acetobacterium bakii</name>
    <dbReference type="NCBI Taxonomy" id="52689"/>
    <lineage>
        <taxon>Bacteria</taxon>
        <taxon>Bacillati</taxon>
        <taxon>Bacillota</taxon>
        <taxon>Clostridia</taxon>
        <taxon>Eubacteriales</taxon>
        <taxon>Eubacteriaceae</taxon>
        <taxon>Acetobacterium</taxon>
    </lineage>
</organism>
<dbReference type="InterPro" id="IPR036390">
    <property type="entry name" value="WH_DNA-bd_sf"/>
</dbReference>
<proteinExistence type="predicted"/>
<reference evidence="6" key="1">
    <citation type="submission" date="2015-07" db="EMBL/GenBank/DDBJ databases">
        <title>Draft genome sequence of Acetobacterium bakii DSM 8293, a potential psychrophilic chemical producer through syngas fermentation.</title>
        <authorList>
            <person name="Song Y."/>
            <person name="Hwang S."/>
            <person name="Cho B.-K."/>
        </authorList>
    </citation>
    <scope>NUCLEOTIDE SEQUENCE [LARGE SCALE GENOMIC DNA]</scope>
    <source>
        <strain evidence="6">DSM 8239</strain>
    </source>
</reference>
<evidence type="ECO:0000313" key="6">
    <source>
        <dbReference type="Proteomes" id="UP000036873"/>
    </source>
</evidence>
<dbReference type="GO" id="GO:0003677">
    <property type="term" value="F:DNA binding"/>
    <property type="evidence" value="ECO:0007669"/>
    <property type="project" value="UniProtKB-KW"/>
</dbReference>
<dbReference type="AlphaFoldDB" id="A0A0L6TVQ1"/>
<dbReference type="Proteomes" id="UP000036873">
    <property type="component" value="Unassembled WGS sequence"/>
</dbReference>
<dbReference type="SUPFAM" id="SSF46785">
    <property type="entry name" value="Winged helix' DNA-binding domain"/>
    <property type="match status" value="1"/>
</dbReference>
<gene>
    <name evidence="5" type="ORF">AKG39_19175</name>
</gene>
<evidence type="ECO:0000256" key="3">
    <source>
        <dbReference type="ARBA" id="ARBA00023163"/>
    </source>
</evidence>
<protein>
    <recommendedName>
        <fullName evidence="4">HTH hxlR-type domain-containing protein</fullName>
    </recommendedName>
</protein>
<keyword evidence="3" id="KW-0804">Transcription</keyword>